<feature type="transmembrane region" description="Helical" evidence="12">
    <location>
        <begin position="350"/>
        <end position="374"/>
    </location>
</feature>
<feature type="transmembrane region" description="Helical" evidence="12">
    <location>
        <begin position="20"/>
        <end position="37"/>
    </location>
</feature>
<evidence type="ECO:0000313" key="14">
    <source>
        <dbReference type="Proteomes" id="UP001153620"/>
    </source>
</evidence>
<dbReference type="CDD" id="cd11492">
    <property type="entry name" value="SLC5sbd_NIS-SMVT"/>
    <property type="match status" value="1"/>
</dbReference>
<reference evidence="13" key="1">
    <citation type="submission" date="2022-01" db="EMBL/GenBank/DDBJ databases">
        <authorList>
            <person name="King R."/>
        </authorList>
    </citation>
    <scope>NUCLEOTIDE SEQUENCE</scope>
</reference>
<name>A0A9N9WWJ2_9DIPT</name>
<keyword evidence="5 12" id="KW-0812">Transmembrane</keyword>
<keyword evidence="9 12" id="KW-0472">Membrane</keyword>
<evidence type="ECO:0000256" key="3">
    <source>
        <dbReference type="ARBA" id="ARBA00022448"/>
    </source>
</evidence>
<dbReference type="NCBIfam" id="TIGR00813">
    <property type="entry name" value="sss"/>
    <property type="match status" value="1"/>
</dbReference>
<dbReference type="Pfam" id="PF00474">
    <property type="entry name" value="SSF"/>
    <property type="match status" value="1"/>
</dbReference>
<dbReference type="PANTHER" id="PTHR42985:SF5">
    <property type="entry name" value="FI02094P-RELATED"/>
    <property type="match status" value="1"/>
</dbReference>
<keyword evidence="7" id="KW-0915">Sodium</keyword>
<dbReference type="InterPro" id="IPR001734">
    <property type="entry name" value="Na/solute_symporter"/>
</dbReference>
<dbReference type="GO" id="GO:0015293">
    <property type="term" value="F:symporter activity"/>
    <property type="evidence" value="ECO:0007669"/>
    <property type="project" value="TreeGrafter"/>
</dbReference>
<dbReference type="GO" id="GO:0006814">
    <property type="term" value="P:sodium ion transport"/>
    <property type="evidence" value="ECO:0007669"/>
    <property type="project" value="UniProtKB-KW"/>
</dbReference>
<keyword evidence="8" id="KW-0406">Ion transport</keyword>
<evidence type="ECO:0000313" key="13">
    <source>
        <dbReference type="EMBL" id="CAG9806697.1"/>
    </source>
</evidence>
<organism evidence="13 14">
    <name type="scientific">Chironomus riparius</name>
    <dbReference type="NCBI Taxonomy" id="315576"/>
    <lineage>
        <taxon>Eukaryota</taxon>
        <taxon>Metazoa</taxon>
        <taxon>Ecdysozoa</taxon>
        <taxon>Arthropoda</taxon>
        <taxon>Hexapoda</taxon>
        <taxon>Insecta</taxon>
        <taxon>Pterygota</taxon>
        <taxon>Neoptera</taxon>
        <taxon>Endopterygota</taxon>
        <taxon>Diptera</taxon>
        <taxon>Nematocera</taxon>
        <taxon>Chironomoidea</taxon>
        <taxon>Chironomidae</taxon>
        <taxon>Chironominae</taxon>
        <taxon>Chironomus</taxon>
    </lineage>
</organism>
<sequence>MDVNELSLSLQKFGLLDKIVFAAMLCSCSLVGLYFGIKDFRKKKSIKTDHDTLNFLMGGRKMKVFPVAMSLIASLVSGVLLLGASTEIYLYGTQYIYILIAIVISSAALHFVMIPMFHKLQIISVYEYLQMRFDRKVRLFGSIMYIISTVLWLPIMLYVPALAFNQMTGISIHKITPLVVAICIFYTCLGGLKAVVWTDVVQITIMYGTLLLIAIKGTMNVGGISEVFEKNIESGRFEAPDMRLDPTIRHTFLTLVIGGSILYTAHNALNQNMIQRYLSLKSVKAARTSNMIYVIGMIIIIILCCYNGLLLYATYSECDPLQTKLAKAKDQMLPLLVMQTFKDIPGLSGVFIAGIFSAALSSISTGLNSSACVVLEDFFKPFRKEKMSERMCTVVTRGTVIILGSIAIALVYIVQHMGTILQLTLSVPTACFGPLFGVYIIGFFLPWINKRATLIGSIVGFITMMFFVLKVQAEMALGYLKFTTKPMSVEHCEYNFTAPSLTISSLVEEKQVTVPSIYQISYLYYTLIGTVLVILVAFLLSFPLGFEDVNKIDQRLLAPFVRRKIQKSNPNPDIFMTSK</sequence>
<evidence type="ECO:0000256" key="7">
    <source>
        <dbReference type="ARBA" id="ARBA00023053"/>
    </source>
</evidence>
<feature type="transmembrane region" description="Helical" evidence="12">
    <location>
        <begin position="420"/>
        <end position="445"/>
    </location>
</feature>
<keyword evidence="3" id="KW-0813">Transport</keyword>
<feature type="transmembrane region" description="Helical" evidence="12">
    <location>
        <begin position="522"/>
        <end position="546"/>
    </location>
</feature>
<dbReference type="Proteomes" id="UP001153620">
    <property type="component" value="Chromosome 3"/>
</dbReference>
<feature type="transmembrane region" description="Helical" evidence="12">
    <location>
        <begin position="452"/>
        <end position="469"/>
    </location>
</feature>
<evidence type="ECO:0000256" key="2">
    <source>
        <dbReference type="ARBA" id="ARBA00006434"/>
    </source>
</evidence>
<evidence type="ECO:0000256" key="6">
    <source>
        <dbReference type="ARBA" id="ARBA00022989"/>
    </source>
</evidence>
<evidence type="ECO:0000256" key="9">
    <source>
        <dbReference type="ARBA" id="ARBA00023136"/>
    </source>
</evidence>
<dbReference type="InterPro" id="IPR038377">
    <property type="entry name" value="Na/Glc_symporter_sf"/>
</dbReference>
<dbReference type="PANTHER" id="PTHR42985">
    <property type="entry name" value="SODIUM-COUPLED MONOCARBOXYLATE TRANSPORTER"/>
    <property type="match status" value="1"/>
</dbReference>
<comment type="subcellular location">
    <subcellularLocation>
        <location evidence="1">Cell membrane</location>
        <topology evidence="1">Multi-pass membrane protein</topology>
    </subcellularLocation>
</comment>
<dbReference type="GO" id="GO:0005886">
    <property type="term" value="C:plasma membrane"/>
    <property type="evidence" value="ECO:0007669"/>
    <property type="project" value="UniProtKB-SubCell"/>
</dbReference>
<evidence type="ECO:0000256" key="1">
    <source>
        <dbReference type="ARBA" id="ARBA00004651"/>
    </source>
</evidence>
<dbReference type="Gene3D" id="1.20.1730.10">
    <property type="entry name" value="Sodium/glucose cotransporter"/>
    <property type="match status" value="1"/>
</dbReference>
<keyword evidence="4" id="KW-1003">Cell membrane</keyword>
<evidence type="ECO:0000256" key="5">
    <source>
        <dbReference type="ARBA" id="ARBA00022692"/>
    </source>
</evidence>
<accession>A0A9N9WWJ2</accession>
<feature type="transmembrane region" description="Helical" evidence="12">
    <location>
        <begin position="208"/>
        <end position="228"/>
    </location>
</feature>
<feature type="transmembrane region" description="Helical" evidence="12">
    <location>
        <begin position="394"/>
        <end position="414"/>
    </location>
</feature>
<dbReference type="InterPro" id="IPR051163">
    <property type="entry name" value="Sodium:Solute_Symporter_SSF"/>
</dbReference>
<dbReference type="EMBL" id="OU895879">
    <property type="protein sequence ID" value="CAG9806697.1"/>
    <property type="molecule type" value="Genomic_DNA"/>
</dbReference>
<feature type="transmembrane region" description="Helical" evidence="12">
    <location>
        <begin position="64"/>
        <end position="83"/>
    </location>
</feature>
<feature type="transmembrane region" description="Helical" evidence="12">
    <location>
        <begin position="175"/>
        <end position="196"/>
    </location>
</feature>
<evidence type="ECO:0000256" key="12">
    <source>
        <dbReference type="SAM" id="Phobius"/>
    </source>
</evidence>
<feature type="transmembrane region" description="Helical" evidence="12">
    <location>
        <begin position="95"/>
        <end position="118"/>
    </location>
</feature>
<dbReference type="PROSITE" id="PS50283">
    <property type="entry name" value="NA_SOLUT_SYMP_3"/>
    <property type="match status" value="1"/>
</dbReference>
<feature type="transmembrane region" description="Helical" evidence="12">
    <location>
        <begin position="290"/>
        <end position="315"/>
    </location>
</feature>
<evidence type="ECO:0000256" key="10">
    <source>
        <dbReference type="ARBA" id="ARBA00023201"/>
    </source>
</evidence>
<dbReference type="OrthoDB" id="6132759at2759"/>
<reference evidence="13" key="2">
    <citation type="submission" date="2022-10" db="EMBL/GenBank/DDBJ databases">
        <authorList>
            <consortium name="ENA_rothamsted_submissions"/>
            <consortium name="culmorum"/>
            <person name="King R."/>
        </authorList>
    </citation>
    <scope>NUCLEOTIDE SEQUENCE</scope>
</reference>
<evidence type="ECO:0000256" key="11">
    <source>
        <dbReference type="RuleBase" id="RU362091"/>
    </source>
</evidence>
<evidence type="ECO:0000256" key="8">
    <source>
        <dbReference type="ARBA" id="ARBA00023065"/>
    </source>
</evidence>
<gene>
    <name evidence="13" type="ORF">CHIRRI_LOCUS9552</name>
</gene>
<comment type="similarity">
    <text evidence="2 11">Belongs to the sodium:solute symporter (SSF) (TC 2.A.21) family.</text>
</comment>
<proteinExistence type="inferred from homology"/>
<keyword evidence="6 12" id="KW-1133">Transmembrane helix</keyword>
<evidence type="ECO:0000256" key="4">
    <source>
        <dbReference type="ARBA" id="ARBA00022475"/>
    </source>
</evidence>
<keyword evidence="14" id="KW-1185">Reference proteome</keyword>
<dbReference type="AlphaFoldDB" id="A0A9N9WWJ2"/>
<feature type="transmembrane region" description="Helical" evidence="12">
    <location>
        <begin position="248"/>
        <end position="269"/>
    </location>
</feature>
<protein>
    <recommendedName>
        <fullName evidence="15">Sodium-coupled monocarboxylate transporter 1</fullName>
    </recommendedName>
</protein>
<feature type="transmembrane region" description="Helical" evidence="12">
    <location>
        <begin position="139"/>
        <end position="163"/>
    </location>
</feature>
<evidence type="ECO:0008006" key="15">
    <source>
        <dbReference type="Google" id="ProtNLM"/>
    </source>
</evidence>
<keyword evidence="10" id="KW-0739">Sodium transport</keyword>